<protein>
    <submittedName>
        <fullName evidence="2">Uncharacterized protein</fullName>
    </submittedName>
</protein>
<keyword evidence="1" id="KW-0812">Transmembrane</keyword>
<gene>
    <name evidence="2" type="ORF">MNBD_NITROSPINAE02-305</name>
</gene>
<evidence type="ECO:0000313" key="2">
    <source>
        <dbReference type="EMBL" id="VAX16199.1"/>
    </source>
</evidence>
<dbReference type="AlphaFoldDB" id="A0A3B1BDL3"/>
<evidence type="ECO:0000256" key="1">
    <source>
        <dbReference type="SAM" id="Phobius"/>
    </source>
</evidence>
<name>A0A3B1BDL3_9ZZZZ</name>
<keyword evidence="1" id="KW-1133">Transmembrane helix</keyword>
<reference evidence="2" key="1">
    <citation type="submission" date="2018-06" db="EMBL/GenBank/DDBJ databases">
        <authorList>
            <person name="Zhirakovskaya E."/>
        </authorList>
    </citation>
    <scope>NUCLEOTIDE SEQUENCE</scope>
</reference>
<organism evidence="2">
    <name type="scientific">hydrothermal vent metagenome</name>
    <dbReference type="NCBI Taxonomy" id="652676"/>
    <lineage>
        <taxon>unclassified sequences</taxon>
        <taxon>metagenomes</taxon>
        <taxon>ecological metagenomes</taxon>
    </lineage>
</organism>
<dbReference type="EMBL" id="UOGE01000004">
    <property type="protein sequence ID" value="VAX16199.1"/>
    <property type="molecule type" value="Genomic_DNA"/>
</dbReference>
<accession>A0A3B1BDL3</accession>
<feature type="transmembrane region" description="Helical" evidence="1">
    <location>
        <begin position="36"/>
        <end position="55"/>
    </location>
</feature>
<proteinExistence type="predicted"/>
<sequence length="73" mass="8337">MNCRYIVGATFFLFFASVVLAPPAHAYIDPGTGSYILQLFLAGLFGALYTIRLYWVRIKHFLSNLFDKKVDDE</sequence>
<keyword evidence="1" id="KW-0472">Membrane</keyword>